<dbReference type="CTD" id="36337182"/>
<dbReference type="Proteomes" id="UP000019149">
    <property type="component" value="Unassembled WGS sequence"/>
</dbReference>
<comment type="caution">
    <text evidence="1">The sequence shown here is derived from an EMBL/GenBank/DDBJ whole genome shotgun (WGS) entry which is preliminary data.</text>
</comment>
<dbReference type="RefSeq" id="XP_024355040.1">
    <property type="nucleotide sequence ID" value="XM_024490716.1"/>
</dbReference>
<evidence type="ECO:0000313" key="2">
    <source>
        <dbReference type="Proteomes" id="UP000019149"/>
    </source>
</evidence>
<dbReference type="KEGG" id="egl:EGR_01467"/>
<sequence length="126" mass="14463">MVLEFVTVQKINQIIYLLQYSCCINKRPSACDRSAINQINILAAFVSVKRTPRIVYMNGKLNAWLISCFMDEFISSYLALYSFLSLTRLRVLISSHVHQNLEESDIDVEADTVSNIGLKKKHYLKS</sequence>
<organism evidence="1 2">
    <name type="scientific">Echinococcus granulosus</name>
    <name type="common">Hydatid tapeworm</name>
    <dbReference type="NCBI Taxonomy" id="6210"/>
    <lineage>
        <taxon>Eukaryota</taxon>
        <taxon>Metazoa</taxon>
        <taxon>Spiralia</taxon>
        <taxon>Lophotrochozoa</taxon>
        <taxon>Platyhelminthes</taxon>
        <taxon>Cestoda</taxon>
        <taxon>Eucestoda</taxon>
        <taxon>Cyclophyllidea</taxon>
        <taxon>Taeniidae</taxon>
        <taxon>Echinococcus</taxon>
        <taxon>Echinococcus granulosus group</taxon>
    </lineage>
</organism>
<proteinExistence type="predicted"/>
<name>W6VAN3_ECHGR</name>
<evidence type="ECO:0000313" key="1">
    <source>
        <dbReference type="EMBL" id="EUB63844.1"/>
    </source>
</evidence>
<dbReference type="EMBL" id="APAU02000005">
    <property type="protein sequence ID" value="EUB63844.1"/>
    <property type="molecule type" value="Genomic_DNA"/>
</dbReference>
<accession>W6VAN3</accession>
<keyword evidence="2" id="KW-1185">Reference proteome</keyword>
<gene>
    <name evidence="1" type="ORF">EGR_01467</name>
</gene>
<dbReference type="AlphaFoldDB" id="W6VAN3"/>
<reference evidence="1 2" key="1">
    <citation type="journal article" date="2013" name="Nat. Genet.">
        <title>The genome of the hydatid tapeworm Echinococcus granulosus.</title>
        <authorList>
            <person name="Zheng H."/>
            <person name="Zhang W."/>
            <person name="Zhang L."/>
            <person name="Zhang Z."/>
            <person name="Li J."/>
            <person name="Lu G."/>
            <person name="Zhu Y."/>
            <person name="Wang Y."/>
            <person name="Huang Y."/>
            <person name="Liu J."/>
            <person name="Kang H."/>
            <person name="Chen J."/>
            <person name="Wang L."/>
            <person name="Chen A."/>
            <person name="Yu S."/>
            <person name="Gao Z."/>
            <person name="Jin L."/>
            <person name="Gu W."/>
            <person name="Wang Z."/>
            <person name="Zhao L."/>
            <person name="Shi B."/>
            <person name="Wen H."/>
            <person name="Lin R."/>
            <person name="Jones M.K."/>
            <person name="Brejova B."/>
            <person name="Vinar T."/>
            <person name="Zhao G."/>
            <person name="McManus D.P."/>
            <person name="Chen Z."/>
            <person name="Zhou Y."/>
            <person name="Wang S."/>
        </authorList>
    </citation>
    <scope>NUCLEOTIDE SEQUENCE [LARGE SCALE GENOMIC DNA]</scope>
</reference>
<dbReference type="GeneID" id="36337182"/>
<protein>
    <submittedName>
        <fullName evidence="1">Uncharacterized protein</fullName>
    </submittedName>
</protein>